<feature type="region of interest" description="Disordered" evidence="8">
    <location>
        <begin position="737"/>
        <end position="787"/>
    </location>
</feature>
<evidence type="ECO:0000256" key="5">
    <source>
        <dbReference type="ARBA" id="ARBA00022989"/>
    </source>
</evidence>
<dbReference type="PROSITE" id="PS00080">
    <property type="entry name" value="MULTICOPPER_OXIDASE2"/>
    <property type="match status" value="1"/>
</dbReference>
<keyword evidence="3 9" id="KW-0812">Transmembrane</keyword>
<comment type="caution">
    <text evidence="12">The sequence shown here is derived from an EMBL/GenBank/DDBJ whole genome shotgun (WGS) entry which is preliminary data.</text>
</comment>
<dbReference type="Pfam" id="PF07732">
    <property type="entry name" value="Cu-oxidase_3"/>
    <property type="match status" value="1"/>
</dbReference>
<feature type="domain" description="Plastocyanin-like" evidence="11">
    <location>
        <begin position="175"/>
        <end position="242"/>
    </location>
</feature>
<keyword evidence="4" id="KW-0479">Metal-binding</keyword>
<evidence type="ECO:0000256" key="3">
    <source>
        <dbReference type="ARBA" id="ARBA00022692"/>
    </source>
</evidence>
<evidence type="ECO:0000256" key="8">
    <source>
        <dbReference type="SAM" id="MobiDB-lite"/>
    </source>
</evidence>
<keyword evidence="7 9" id="KW-0472">Membrane</keyword>
<dbReference type="CDD" id="cd14448">
    <property type="entry name" value="CuRO_2_BOD_CotA_like"/>
    <property type="match status" value="1"/>
</dbReference>
<feature type="transmembrane region" description="Helical" evidence="9">
    <location>
        <begin position="920"/>
        <end position="942"/>
    </location>
</feature>
<feature type="domain" description="Plastocyanin-like" evidence="10">
    <location>
        <begin position="471"/>
        <end position="583"/>
    </location>
</feature>
<evidence type="ECO:0000259" key="10">
    <source>
        <dbReference type="Pfam" id="PF07731"/>
    </source>
</evidence>
<sequence length="945" mass="101604">MRAQGSFPRLHVHTLILQFAGDTQGLRSSSNSTVDIRARVMTAVSSAVALALGAAALLSPTDALTDLKTDWDAYASALPIPEVIDLTAGGAIDMQIGRATHNWTDDGSILGAIYGYALKNATPTFPGPTIKVARGVPINITWYNELEAPHLLQESVQLTLTQHASACYPYCGVPVVTHVHGMESPARFDGLPFLSIYKNQSQEFHYLNNQSASTKTYHDHSNGLTRLNTWAGLMGAYIISDADLEAKLNLDIETDIPLLLTDRLISNSGKIMYSDDNCNEGATVWVPESFGSVNLVNGMIMPYLEVPPAQVRFRLVNVANARHYNLTMPFADKCQVVATDSGFVGEPKTLTEDLVIFPFERVEFVCDFSNDTNGTTYNLEDKQTSDQATPYDNRVMQFRIIESLKTNTMEVREIPSTLTPYKSLKELYEAGGKERTLILGEMETELLCPTMSILLYRSQQVNTSGITGNLHCTKGTVEKWNFQNPTDDPHPFHWHLINAQCGDTEETVNTNQLKDVVVIPNAGDRASDTITQVCYVACTPGDYLLEGSTRGAKEFNFDTTEPYVAHCHILEHEENAMMSWFNIMDVDDGYADDNGITPGTQITNTVIATAMGMSVLGGLATTLSVLVISVKRLNFLASPLALSVAFALSSGVMLFIGLADLFSEALTFYRAAYTTGNVDPEAYEKGGSASTGVCDDTCNGNAYLTTVAAFFGGVLIILLVEFLVHSIFGRKKAAGEKSNVPVSGDMEEGDKAGFASPVTESPAGAQHGELQSPVTAESSNLLEESAGHKEEYRRAGVMTGIAVAIHNFPEGLALFVSSLSGLKSGIVLSIGIIMHNFPEGVAVAAPVYYATGSKLEAFKWTALSGIAQPLGAGIGWAAVSGGMSYGLEASLYGIVAGMLVCITVKELLPGAYKFDPSGKAFVVAFFGGLGIIALSIMALKYAGSS</sequence>
<feature type="transmembrane region" description="Helical" evidence="9">
    <location>
        <begin position="606"/>
        <end position="628"/>
    </location>
</feature>
<dbReference type="EMBL" id="BSXT01000173">
    <property type="protein sequence ID" value="GMF19834.1"/>
    <property type="molecule type" value="Genomic_DNA"/>
</dbReference>
<dbReference type="InterPro" id="IPR002355">
    <property type="entry name" value="Cu_oxidase_Cu_BS"/>
</dbReference>
<dbReference type="InterPro" id="IPR045087">
    <property type="entry name" value="Cu-oxidase_fam"/>
</dbReference>
<dbReference type="OrthoDB" id="262547at2759"/>
<proteinExistence type="inferred from homology"/>
<feature type="transmembrane region" description="Helical" evidence="9">
    <location>
        <begin position="702"/>
        <end position="724"/>
    </location>
</feature>
<dbReference type="InterPro" id="IPR008972">
    <property type="entry name" value="Cupredoxin"/>
</dbReference>
<dbReference type="PANTHER" id="PTHR48267">
    <property type="entry name" value="CUPREDOXIN SUPERFAMILY PROTEIN"/>
    <property type="match status" value="1"/>
</dbReference>
<dbReference type="InterPro" id="IPR011707">
    <property type="entry name" value="Cu-oxidase-like_N"/>
</dbReference>
<protein>
    <submittedName>
        <fullName evidence="12">Unnamed protein product</fullName>
    </submittedName>
</protein>
<reference evidence="12" key="1">
    <citation type="submission" date="2023-04" db="EMBL/GenBank/DDBJ databases">
        <title>Phytophthora fragariaefolia NBRC 109709.</title>
        <authorList>
            <person name="Ichikawa N."/>
            <person name="Sato H."/>
            <person name="Tonouchi N."/>
        </authorList>
    </citation>
    <scope>NUCLEOTIDE SEQUENCE</scope>
    <source>
        <strain evidence="12">NBRC 109709</strain>
    </source>
</reference>
<dbReference type="GO" id="GO:0016020">
    <property type="term" value="C:membrane"/>
    <property type="evidence" value="ECO:0007669"/>
    <property type="project" value="UniProtKB-SubCell"/>
</dbReference>
<dbReference type="Proteomes" id="UP001165121">
    <property type="component" value="Unassembled WGS sequence"/>
</dbReference>
<comment type="subcellular location">
    <subcellularLocation>
        <location evidence="1">Membrane</location>
        <topology evidence="1">Multi-pass membrane protein</topology>
    </subcellularLocation>
</comment>
<dbReference type="FunFam" id="2.60.40.420:FF:000076">
    <property type="entry name" value="Spore coat protein A"/>
    <property type="match status" value="1"/>
</dbReference>
<organism evidence="12 13">
    <name type="scientific">Phytophthora fragariaefolia</name>
    <dbReference type="NCBI Taxonomy" id="1490495"/>
    <lineage>
        <taxon>Eukaryota</taxon>
        <taxon>Sar</taxon>
        <taxon>Stramenopiles</taxon>
        <taxon>Oomycota</taxon>
        <taxon>Peronosporomycetes</taxon>
        <taxon>Peronosporales</taxon>
        <taxon>Peronosporaceae</taxon>
        <taxon>Phytophthora</taxon>
    </lineage>
</organism>
<accession>A0A9W6TU17</accession>
<dbReference type="GO" id="GO:0016491">
    <property type="term" value="F:oxidoreductase activity"/>
    <property type="evidence" value="ECO:0007669"/>
    <property type="project" value="UniProtKB-KW"/>
</dbReference>
<dbReference type="Gene3D" id="2.60.40.420">
    <property type="entry name" value="Cupredoxins - blue copper proteins"/>
    <property type="match status" value="3"/>
</dbReference>
<evidence type="ECO:0000313" key="13">
    <source>
        <dbReference type="Proteomes" id="UP001165121"/>
    </source>
</evidence>
<keyword evidence="5 9" id="KW-1133">Transmembrane helix</keyword>
<dbReference type="PANTHER" id="PTHR48267:SF1">
    <property type="entry name" value="BILIRUBIN OXIDASE"/>
    <property type="match status" value="1"/>
</dbReference>
<keyword evidence="13" id="KW-1185">Reference proteome</keyword>
<evidence type="ECO:0000256" key="2">
    <source>
        <dbReference type="ARBA" id="ARBA00010609"/>
    </source>
</evidence>
<gene>
    <name evidence="12" type="ORF">Pfra01_000219900</name>
</gene>
<dbReference type="GO" id="GO:0046873">
    <property type="term" value="F:metal ion transmembrane transporter activity"/>
    <property type="evidence" value="ECO:0007669"/>
    <property type="project" value="InterPro"/>
</dbReference>
<evidence type="ECO:0000259" key="11">
    <source>
        <dbReference type="Pfam" id="PF07732"/>
    </source>
</evidence>
<dbReference type="AlphaFoldDB" id="A0A9W6TU17"/>
<evidence type="ECO:0000256" key="9">
    <source>
        <dbReference type="SAM" id="Phobius"/>
    </source>
</evidence>
<feature type="transmembrane region" description="Helical" evidence="9">
    <location>
        <begin position="860"/>
        <end position="879"/>
    </location>
</feature>
<dbReference type="InterPro" id="IPR003689">
    <property type="entry name" value="ZIP"/>
</dbReference>
<feature type="transmembrane region" description="Helical" evidence="9">
    <location>
        <begin position="891"/>
        <end position="908"/>
    </location>
</feature>
<evidence type="ECO:0000256" key="7">
    <source>
        <dbReference type="ARBA" id="ARBA00023136"/>
    </source>
</evidence>
<name>A0A9W6TU17_9STRA</name>
<keyword evidence="6" id="KW-0560">Oxidoreductase</keyword>
<evidence type="ECO:0000256" key="4">
    <source>
        <dbReference type="ARBA" id="ARBA00022723"/>
    </source>
</evidence>
<evidence type="ECO:0000256" key="1">
    <source>
        <dbReference type="ARBA" id="ARBA00004141"/>
    </source>
</evidence>
<feature type="compositionally biased region" description="Polar residues" evidence="8">
    <location>
        <begin position="772"/>
        <end position="782"/>
    </location>
</feature>
<dbReference type="SUPFAM" id="SSF49503">
    <property type="entry name" value="Cupredoxins"/>
    <property type="match status" value="3"/>
</dbReference>
<dbReference type="InterPro" id="IPR011706">
    <property type="entry name" value="Cu-oxidase_C"/>
</dbReference>
<dbReference type="Pfam" id="PF02535">
    <property type="entry name" value="Zip"/>
    <property type="match status" value="1"/>
</dbReference>
<dbReference type="GO" id="GO:0005507">
    <property type="term" value="F:copper ion binding"/>
    <property type="evidence" value="ECO:0007669"/>
    <property type="project" value="InterPro"/>
</dbReference>
<evidence type="ECO:0000256" key="6">
    <source>
        <dbReference type="ARBA" id="ARBA00023002"/>
    </source>
</evidence>
<evidence type="ECO:0000313" key="12">
    <source>
        <dbReference type="EMBL" id="GMF19834.1"/>
    </source>
</evidence>
<comment type="similarity">
    <text evidence="2">Belongs to the multicopper oxidase family.</text>
</comment>
<dbReference type="FunFam" id="2.60.40.420:FF:000072">
    <property type="entry name" value="Spore coat protein A"/>
    <property type="match status" value="1"/>
</dbReference>
<dbReference type="Pfam" id="PF07731">
    <property type="entry name" value="Cu-oxidase_2"/>
    <property type="match status" value="1"/>
</dbReference>
<dbReference type="CDD" id="cd13844">
    <property type="entry name" value="CuRO_1_BOD_CotA_like"/>
    <property type="match status" value="1"/>
</dbReference>
<feature type="transmembrane region" description="Helical" evidence="9">
    <location>
        <begin position="640"/>
        <end position="659"/>
    </location>
</feature>